<dbReference type="Gene3D" id="4.10.240.10">
    <property type="entry name" value="Zn(2)-C6 fungal-type DNA-binding domain"/>
    <property type="match status" value="1"/>
</dbReference>
<keyword evidence="2" id="KW-0479">Metal-binding</keyword>
<feature type="domain" description="Xylanolytic transcriptional activator regulatory" evidence="6">
    <location>
        <begin position="404"/>
        <end position="478"/>
    </location>
</feature>
<keyword evidence="3" id="KW-0238">DNA-binding</keyword>
<evidence type="ECO:0000256" key="5">
    <source>
        <dbReference type="SAM" id="MobiDB-lite"/>
    </source>
</evidence>
<dbReference type="Pfam" id="PF04082">
    <property type="entry name" value="Fungal_trans"/>
    <property type="match status" value="1"/>
</dbReference>
<dbReference type="InterPro" id="IPR001138">
    <property type="entry name" value="Zn2Cys6_DnaBD"/>
</dbReference>
<evidence type="ECO:0000256" key="2">
    <source>
        <dbReference type="ARBA" id="ARBA00022723"/>
    </source>
</evidence>
<evidence type="ECO:0000256" key="4">
    <source>
        <dbReference type="ARBA" id="ARBA00023242"/>
    </source>
</evidence>
<feature type="compositionally biased region" description="Polar residues" evidence="5">
    <location>
        <begin position="748"/>
        <end position="765"/>
    </location>
</feature>
<protein>
    <recommendedName>
        <fullName evidence="6">Xylanolytic transcriptional activator regulatory domain-containing protein</fullName>
    </recommendedName>
</protein>
<proteinExistence type="predicted"/>
<evidence type="ECO:0000313" key="7">
    <source>
        <dbReference type="EMBL" id="PFH48818.1"/>
    </source>
</evidence>
<feature type="compositionally biased region" description="Basic and acidic residues" evidence="5">
    <location>
        <begin position="159"/>
        <end position="169"/>
    </location>
</feature>
<evidence type="ECO:0000256" key="1">
    <source>
        <dbReference type="ARBA" id="ARBA00004123"/>
    </source>
</evidence>
<dbReference type="CDD" id="cd12148">
    <property type="entry name" value="fungal_TF_MHR"/>
    <property type="match status" value="1"/>
</dbReference>
<feature type="region of interest" description="Disordered" evidence="5">
    <location>
        <begin position="159"/>
        <end position="195"/>
    </location>
</feature>
<dbReference type="CDD" id="cd00067">
    <property type="entry name" value="GAL4"/>
    <property type="match status" value="1"/>
</dbReference>
<evidence type="ECO:0000259" key="6">
    <source>
        <dbReference type="SMART" id="SM00906"/>
    </source>
</evidence>
<reference evidence="7 8" key="1">
    <citation type="submission" date="2014-02" db="EMBL/GenBank/DDBJ databases">
        <title>Transposable element dynamics among asymbiotic and ectomycorrhizal Amanita fungi.</title>
        <authorList>
            <consortium name="DOE Joint Genome Institute"/>
            <person name="Hess J."/>
            <person name="Skrede I."/>
            <person name="Wolfe B."/>
            <person name="LaButti K."/>
            <person name="Ohm R.A."/>
            <person name="Grigoriev I.V."/>
            <person name="Pringle A."/>
        </authorList>
    </citation>
    <scope>NUCLEOTIDE SEQUENCE [LARGE SCALE GENOMIC DNA]</scope>
    <source>
        <strain evidence="7 8">SKay4041</strain>
    </source>
</reference>
<dbReference type="InterPro" id="IPR050987">
    <property type="entry name" value="AtrR-like"/>
</dbReference>
<dbReference type="PANTHER" id="PTHR46910:SF3">
    <property type="entry name" value="HALOTOLERANCE PROTEIN 9-RELATED"/>
    <property type="match status" value="1"/>
</dbReference>
<dbReference type="STRING" id="703135.A0A2A9NFG7"/>
<dbReference type="Proteomes" id="UP000242287">
    <property type="component" value="Unassembled WGS sequence"/>
</dbReference>
<organism evidence="7 8">
    <name type="scientific">Amanita thiersii Skay4041</name>
    <dbReference type="NCBI Taxonomy" id="703135"/>
    <lineage>
        <taxon>Eukaryota</taxon>
        <taxon>Fungi</taxon>
        <taxon>Dikarya</taxon>
        <taxon>Basidiomycota</taxon>
        <taxon>Agaricomycotina</taxon>
        <taxon>Agaricomycetes</taxon>
        <taxon>Agaricomycetidae</taxon>
        <taxon>Agaricales</taxon>
        <taxon>Pluteineae</taxon>
        <taxon>Amanitaceae</taxon>
        <taxon>Amanita</taxon>
    </lineage>
</organism>
<dbReference type="InterPro" id="IPR007219">
    <property type="entry name" value="XnlR_reg_dom"/>
</dbReference>
<dbReference type="GO" id="GO:0008270">
    <property type="term" value="F:zinc ion binding"/>
    <property type="evidence" value="ECO:0007669"/>
    <property type="project" value="InterPro"/>
</dbReference>
<sequence>MRVASLPGFEVLTMRPGCLTVFVCCFSWLVGWRGGGLLFRRRRIKCDEGHPCQACLTANSACTFEEPGKRTHPHKSKRTATLEDRMQHLETLIQAIPPAVFAAGGTLPPSSLGHLPADSAPLPNPIAAFGYPPSTAFPSGVPPPSLHVFPLMNPSTHFKRDSKYDERQKSPVGPFSSFLGGPFSASQSTTAPDQLAEETSKLSLTASYLYFDDEGCTRWQGETSGLPVLDLLVELHATSNENDVSPNGTTSKASQIANTNIDWFPNRTPRRTDMNPQVLWKLITSSIIPELMDSLVQCYLSTSYYILPFLHVPSFLADYGNPQKWAEPGFAAFIVAICCLASRHMDDPRVRSDPNDGISAGTQWFELFGRLRTLPIADRPSLYNIQSNLIAAVYAVGLGRLSKAAALLGECVTMCIDAGLHRSADTWDLFDPIENEVRKRTFWCVYIWDKQLGAHFGRPPLIRLRDCDVPEPAPVDDEYISKEAVGVPPPGIECRLSAFIITIRIMTVLESVLDVPPARHSSDSSSSFLLRASFLSGSRRGFRQMREEEALLDEIHMSIPHFWSHTAETLSNDDTIRVTQAERLHCAEHFVRMLIYRHRFSELVAERTNGVGGVGNGMNGMGLLLEDEQCEAEKEAMIAAHNSALQIVATHVHIAKKGLMTYYGVHVIHQLTQAGRTLVAVLLCCKSEPLQHLIPPGLDALRSCIGLLRRFSGRYVCGLRSGDLMEEFCRVTRIPLDIPRPDGGVNGNGTSHMNGGSGVGTQSSRPPWIRPVRKKMRSGSMSGGGPRSTHSGDSPSHHSSPESFSPPDFFVAGGDGSNTGPSPPFHSPQMGGNPSSGVSGGTQGSNQPPSLFGIDGGMDIDILRSTGGPGPGVSNGSAPGGGNGDAQMYMSPADIMANFFGDGSGGGMGGVGVGTVGVGVGVDAGQLFGTELAMGPHPQQQQQQQQGRDEAQGFGPGASASAF</sequence>
<gene>
    <name evidence="7" type="ORF">AMATHDRAFT_81612</name>
</gene>
<name>A0A2A9NFG7_9AGAR</name>
<accession>A0A2A9NFG7</accession>
<feature type="region of interest" description="Disordered" evidence="5">
    <location>
        <begin position="935"/>
        <end position="963"/>
    </location>
</feature>
<feature type="compositionally biased region" description="Gly residues" evidence="5">
    <location>
        <begin position="867"/>
        <end position="884"/>
    </location>
</feature>
<dbReference type="EMBL" id="KZ302049">
    <property type="protein sequence ID" value="PFH48818.1"/>
    <property type="molecule type" value="Genomic_DNA"/>
</dbReference>
<dbReference type="InterPro" id="IPR036864">
    <property type="entry name" value="Zn2-C6_fun-type_DNA-bd_sf"/>
</dbReference>
<evidence type="ECO:0000256" key="3">
    <source>
        <dbReference type="ARBA" id="ARBA00023125"/>
    </source>
</evidence>
<dbReference type="Pfam" id="PF00172">
    <property type="entry name" value="Zn_clus"/>
    <property type="match status" value="1"/>
</dbReference>
<dbReference type="GO" id="GO:0006351">
    <property type="term" value="P:DNA-templated transcription"/>
    <property type="evidence" value="ECO:0007669"/>
    <property type="project" value="InterPro"/>
</dbReference>
<dbReference type="SUPFAM" id="SSF57701">
    <property type="entry name" value="Zn2/Cys6 DNA-binding domain"/>
    <property type="match status" value="1"/>
</dbReference>
<dbReference type="GO" id="GO:0005634">
    <property type="term" value="C:nucleus"/>
    <property type="evidence" value="ECO:0007669"/>
    <property type="project" value="UniProtKB-SubCell"/>
</dbReference>
<dbReference type="GO" id="GO:0003677">
    <property type="term" value="F:DNA binding"/>
    <property type="evidence" value="ECO:0007669"/>
    <property type="project" value="UniProtKB-KW"/>
</dbReference>
<dbReference type="OrthoDB" id="25921at2759"/>
<evidence type="ECO:0000313" key="8">
    <source>
        <dbReference type="Proteomes" id="UP000242287"/>
    </source>
</evidence>
<keyword evidence="4" id="KW-0539">Nucleus</keyword>
<dbReference type="GO" id="GO:0000981">
    <property type="term" value="F:DNA-binding transcription factor activity, RNA polymerase II-specific"/>
    <property type="evidence" value="ECO:0007669"/>
    <property type="project" value="InterPro"/>
</dbReference>
<dbReference type="PANTHER" id="PTHR46910">
    <property type="entry name" value="TRANSCRIPTION FACTOR PDR1"/>
    <property type="match status" value="1"/>
</dbReference>
<comment type="subcellular location">
    <subcellularLocation>
        <location evidence="1">Nucleus</location>
    </subcellularLocation>
</comment>
<keyword evidence="8" id="KW-1185">Reference proteome</keyword>
<dbReference type="SMART" id="SM00906">
    <property type="entry name" value="Fungal_trans"/>
    <property type="match status" value="1"/>
</dbReference>
<dbReference type="AlphaFoldDB" id="A0A2A9NFG7"/>
<feature type="region of interest" description="Disordered" evidence="5">
    <location>
        <begin position="739"/>
        <end position="886"/>
    </location>
</feature>